<dbReference type="RefSeq" id="WP_053232552.1">
    <property type="nucleotide sequence ID" value="NZ_CP011125.1"/>
</dbReference>
<keyword evidence="3" id="KW-0813">Transport</keyword>
<keyword evidence="4 8" id="KW-1003">Cell membrane</keyword>
<feature type="transmembrane region" description="Helical" evidence="8">
    <location>
        <begin position="49"/>
        <end position="66"/>
    </location>
</feature>
<dbReference type="EMBL" id="CP011125">
    <property type="protein sequence ID" value="AKF05297.1"/>
    <property type="molecule type" value="Genomic_DNA"/>
</dbReference>
<feature type="transmembrane region" description="Helical" evidence="8">
    <location>
        <begin position="9"/>
        <end position="37"/>
    </location>
</feature>
<evidence type="ECO:0000256" key="8">
    <source>
        <dbReference type="RuleBase" id="RU363041"/>
    </source>
</evidence>
<evidence type="ECO:0000313" key="9">
    <source>
        <dbReference type="EMBL" id="AKF05297.1"/>
    </source>
</evidence>
<organism evidence="9 10">
    <name type="scientific">Sandaracinus amylolyticus</name>
    <dbReference type="NCBI Taxonomy" id="927083"/>
    <lineage>
        <taxon>Bacteria</taxon>
        <taxon>Pseudomonadati</taxon>
        <taxon>Myxococcota</taxon>
        <taxon>Polyangia</taxon>
        <taxon>Polyangiales</taxon>
        <taxon>Sandaracinaceae</taxon>
        <taxon>Sandaracinus</taxon>
    </lineage>
</organism>
<name>A0A0F6YH07_9BACT</name>
<evidence type="ECO:0000256" key="5">
    <source>
        <dbReference type="ARBA" id="ARBA00022692"/>
    </source>
</evidence>
<feature type="transmembrane region" description="Helical" evidence="8">
    <location>
        <begin position="143"/>
        <end position="172"/>
    </location>
</feature>
<dbReference type="AlphaFoldDB" id="A0A0F6YH07"/>
<sequence>MTDASAVELVVLALVGLVAGWINTVAGAGSLLLLPALIFTGLDASAANATNRLGILATTIAAVVGYRRAGLSVGRNELVLTGAAMVGGGIGSFIATLLAPEQMQIAIVVAMGVMLVLSLIPTKKKPVEGEAPPAAAKLPAPTAGMIAAFVAIGTYGGFLQAGVGIVALLYLSIAHGVSLVASNVVKSTVTLALTVIAIAVFAARGETIDVVRGGVLAVTSAIGGLVGARATVALGDRFVRVTVVIAVVASMIKLVHDMI</sequence>
<evidence type="ECO:0000313" key="10">
    <source>
        <dbReference type="Proteomes" id="UP000034883"/>
    </source>
</evidence>
<gene>
    <name evidence="9" type="ORF">DB32_002446</name>
</gene>
<dbReference type="Pfam" id="PF01925">
    <property type="entry name" value="TauE"/>
    <property type="match status" value="1"/>
</dbReference>
<proteinExistence type="inferred from homology"/>
<reference evidence="9 10" key="1">
    <citation type="submission" date="2015-03" db="EMBL/GenBank/DDBJ databases">
        <title>Genome assembly of Sandaracinus amylolyticus DSM 53668.</title>
        <authorList>
            <person name="Sharma G."/>
            <person name="Subramanian S."/>
        </authorList>
    </citation>
    <scope>NUCLEOTIDE SEQUENCE [LARGE SCALE GENOMIC DNA]</scope>
    <source>
        <strain evidence="9 10">DSM 53668</strain>
    </source>
</reference>
<feature type="transmembrane region" description="Helical" evidence="8">
    <location>
        <begin position="238"/>
        <end position="255"/>
    </location>
</feature>
<evidence type="ECO:0000256" key="3">
    <source>
        <dbReference type="ARBA" id="ARBA00022448"/>
    </source>
</evidence>
<dbReference type="KEGG" id="samy:DB32_002446"/>
<dbReference type="InterPro" id="IPR002781">
    <property type="entry name" value="TM_pro_TauE-like"/>
</dbReference>
<accession>A0A0F6YH07</accession>
<feature type="transmembrane region" description="Helical" evidence="8">
    <location>
        <begin position="78"/>
        <end position="99"/>
    </location>
</feature>
<feature type="transmembrane region" description="Helical" evidence="8">
    <location>
        <begin position="105"/>
        <end position="122"/>
    </location>
</feature>
<dbReference type="PANTHER" id="PTHR30269">
    <property type="entry name" value="TRANSMEMBRANE PROTEIN YFCA"/>
    <property type="match status" value="1"/>
</dbReference>
<evidence type="ECO:0000256" key="6">
    <source>
        <dbReference type="ARBA" id="ARBA00022989"/>
    </source>
</evidence>
<dbReference type="InterPro" id="IPR052017">
    <property type="entry name" value="TSUP"/>
</dbReference>
<feature type="transmembrane region" description="Helical" evidence="8">
    <location>
        <begin position="184"/>
        <end position="203"/>
    </location>
</feature>
<evidence type="ECO:0000256" key="4">
    <source>
        <dbReference type="ARBA" id="ARBA00022475"/>
    </source>
</evidence>
<dbReference type="OrthoDB" id="554695at2"/>
<keyword evidence="5 8" id="KW-0812">Transmembrane</keyword>
<evidence type="ECO:0000256" key="2">
    <source>
        <dbReference type="ARBA" id="ARBA00009142"/>
    </source>
</evidence>
<dbReference type="STRING" id="927083.DB32_002446"/>
<dbReference type="Proteomes" id="UP000034883">
    <property type="component" value="Chromosome"/>
</dbReference>
<feature type="transmembrane region" description="Helical" evidence="8">
    <location>
        <begin position="210"/>
        <end position="232"/>
    </location>
</feature>
<keyword evidence="10" id="KW-1185">Reference proteome</keyword>
<dbReference type="GO" id="GO:0005886">
    <property type="term" value="C:plasma membrane"/>
    <property type="evidence" value="ECO:0007669"/>
    <property type="project" value="UniProtKB-SubCell"/>
</dbReference>
<keyword evidence="6 8" id="KW-1133">Transmembrane helix</keyword>
<comment type="similarity">
    <text evidence="2 8">Belongs to the 4-toluene sulfonate uptake permease (TSUP) (TC 2.A.102) family.</text>
</comment>
<evidence type="ECO:0000256" key="7">
    <source>
        <dbReference type="ARBA" id="ARBA00023136"/>
    </source>
</evidence>
<keyword evidence="7 8" id="KW-0472">Membrane</keyword>
<protein>
    <recommendedName>
        <fullName evidence="8">Probable membrane transporter protein</fullName>
    </recommendedName>
</protein>
<comment type="subcellular location">
    <subcellularLocation>
        <location evidence="1 8">Cell membrane</location>
        <topology evidence="1 8">Multi-pass membrane protein</topology>
    </subcellularLocation>
</comment>
<evidence type="ECO:0000256" key="1">
    <source>
        <dbReference type="ARBA" id="ARBA00004651"/>
    </source>
</evidence>
<dbReference type="PANTHER" id="PTHR30269:SF0">
    <property type="entry name" value="MEMBRANE TRANSPORTER PROTEIN YFCA-RELATED"/>
    <property type="match status" value="1"/>
</dbReference>